<name>F0SW93_SYNGF</name>
<evidence type="ECO:0000313" key="2">
    <source>
        <dbReference type="Proteomes" id="UP000007488"/>
    </source>
</evidence>
<dbReference type="Proteomes" id="UP000007488">
    <property type="component" value="Chromosome"/>
</dbReference>
<keyword evidence="2" id="KW-1185">Reference proteome</keyword>
<dbReference type="AlphaFoldDB" id="F0SW93"/>
<dbReference type="EMBL" id="CP002547">
    <property type="protein sequence ID" value="ADY54579.1"/>
    <property type="molecule type" value="Genomic_DNA"/>
</dbReference>
<reference evidence="2" key="2">
    <citation type="submission" date="2011-02" db="EMBL/GenBank/DDBJ databases">
        <title>The complete genome of Syntrophobotulus glycolicus DSM 8271.</title>
        <authorList>
            <person name="Lucas S."/>
            <person name="Copeland A."/>
            <person name="Lapidus A."/>
            <person name="Bruce D."/>
            <person name="Goodwin L."/>
            <person name="Pitluck S."/>
            <person name="Kyrpides N."/>
            <person name="Mavromatis K."/>
            <person name="Pagani I."/>
            <person name="Ivanova N."/>
            <person name="Mikhailova N."/>
            <person name="Chertkov O."/>
            <person name="Held B."/>
            <person name="Detter J.C."/>
            <person name="Tapia R."/>
            <person name="Han C."/>
            <person name="Land M."/>
            <person name="Hauser L."/>
            <person name="Markowitz V."/>
            <person name="Cheng J.-F."/>
            <person name="Hugenholtz P."/>
            <person name="Woyke T."/>
            <person name="Wu D."/>
            <person name="Spring S."/>
            <person name="Schroeder M."/>
            <person name="Brambilla E."/>
            <person name="Klenk H.-P."/>
            <person name="Eisen J.A."/>
        </authorList>
    </citation>
    <scope>NUCLEOTIDE SEQUENCE [LARGE SCALE GENOMIC DNA]</scope>
    <source>
        <strain evidence="2">DSM 8271 / FlGlyR</strain>
    </source>
</reference>
<sequence length="111" mass="12777">MKAAVKSKKKMINKTKKAKKKKLNPVGFIFFSIILFLAVSWTYKLIQTDYAVEVEKAGLNQKKQDLIAKNEQIRNEIEQLNTPEYIEQLAREKIGLVRKGEIMVAPKNTEP</sequence>
<evidence type="ECO:0000313" key="1">
    <source>
        <dbReference type="EMBL" id="ADY54579.1"/>
    </source>
</evidence>
<protein>
    <submittedName>
        <fullName evidence="1">Septum formation initiator</fullName>
    </submittedName>
</protein>
<dbReference type="KEGG" id="sgy:Sgly_0208"/>
<proteinExistence type="predicted"/>
<dbReference type="InterPro" id="IPR007060">
    <property type="entry name" value="FtsL/DivIC"/>
</dbReference>
<reference evidence="1 2" key="1">
    <citation type="journal article" date="2011" name="Stand. Genomic Sci.">
        <title>Complete genome sequence of Syntrophobotulus glycolicus type strain (FlGlyR).</title>
        <authorList>
            <person name="Han C."/>
            <person name="Mwirichia R."/>
            <person name="Chertkov O."/>
            <person name="Held B."/>
            <person name="Lapidus A."/>
            <person name="Nolan M."/>
            <person name="Lucas S."/>
            <person name="Hammon N."/>
            <person name="Deshpande S."/>
            <person name="Cheng J.F."/>
            <person name="Tapia R."/>
            <person name="Goodwin L."/>
            <person name="Pitluck S."/>
            <person name="Huntemann M."/>
            <person name="Liolios K."/>
            <person name="Ivanova N."/>
            <person name="Pagani I."/>
            <person name="Mavromatis K."/>
            <person name="Ovchinikova G."/>
            <person name="Pati A."/>
            <person name="Chen A."/>
            <person name="Palaniappan K."/>
            <person name="Land M."/>
            <person name="Hauser L."/>
            <person name="Brambilla E.M."/>
            <person name="Rohde M."/>
            <person name="Spring S."/>
            <person name="Sikorski J."/>
            <person name="Goker M."/>
            <person name="Woyke T."/>
            <person name="Bristow J."/>
            <person name="Eisen J.A."/>
            <person name="Markowitz V."/>
            <person name="Hugenholtz P."/>
            <person name="Kyrpides N.C."/>
            <person name="Klenk H.P."/>
            <person name="Detter J.C."/>
        </authorList>
    </citation>
    <scope>NUCLEOTIDE SEQUENCE [LARGE SCALE GENOMIC DNA]</scope>
    <source>
        <strain evidence="2">DSM 8271 / FlGlyR</strain>
    </source>
</reference>
<dbReference type="HOGENOM" id="CLU_134863_4_0_9"/>
<accession>F0SW93</accession>
<dbReference type="STRING" id="645991.Sgly_0208"/>
<dbReference type="Pfam" id="PF04977">
    <property type="entry name" value="DivIC"/>
    <property type="match status" value="1"/>
</dbReference>
<dbReference type="eggNOG" id="COG2919">
    <property type="taxonomic scope" value="Bacteria"/>
</dbReference>
<dbReference type="RefSeq" id="WP_013623450.1">
    <property type="nucleotide sequence ID" value="NC_015172.1"/>
</dbReference>
<gene>
    <name evidence="1" type="ordered locus">Sgly_0208</name>
</gene>
<organism evidence="1 2">
    <name type="scientific">Syntrophobotulus glycolicus (strain DSM 8271 / FlGlyR)</name>
    <dbReference type="NCBI Taxonomy" id="645991"/>
    <lineage>
        <taxon>Bacteria</taxon>
        <taxon>Bacillati</taxon>
        <taxon>Bacillota</taxon>
        <taxon>Clostridia</taxon>
        <taxon>Eubacteriales</taxon>
        <taxon>Desulfitobacteriaceae</taxon>
        <taxon>Syntrophobotulus</taxon>
    </lineage>
</organism>